<organism evidence="2 3">
    <name type="scientific">Dreissena polymorpha</name>
    <name type="common">Zebra mussel</name>
    <name type="synonym">Mytilus polymorpha</name>
    <dbReference type="NCBI Taxonomy" id="45954"/>
    <lineage>
        <taxon>Eukaryota</taxon>
        <taxon>Metazoa</taxon>
        <taxon>Spiralia</taxon>
        <taxon>Lophotrochozoa</taxon>
        <taxon>Mollusca</taxon>
        <taxon>Bivalvia</taxon>
        <taxon>Autobranchia</taxon>
        <taxon>Heteroconchia</taxon>
        <taxon>Euheterodonta</taxon>
        <taxon>Imparidentia</taxon>
        <taxon>Neoheterodontei</taxon>
        <taxon>Myida</taxon>
        <taxon>Dreissenoidea</taxon>
        <taxon>Dreissenidae</taxon>
        <taxon>Dreissena</taxon>
    </lineage>
</organism>
<proteinExistence type="predicted"/>
<reference evidence="2" key="1">
    <citation type="journal article" date="2019" name="bioRxiv">
        <title>The Genome of the Zebra Mussel, Dreissena polymorpha: A Resource for Invasive Species Research.</title>
        <authorList>
            <person name="McCartney M.A."/>
            <person name="Auch B."/>
            <person name="Kono T."/>
            <person name="Mallez S."/>
            <person name="Zhang Y."/>
            <person name="Obille A."/>
            <person name="Becker A."/>
            <person name="Abrahante J.E."/>
            <person name="Garbe J."/>
            <person name="Badalamenti J.P."/>
            <person name="Herman A."/>
            <person name="Mangelson H."/>
            <person name="Liachko I."/>
            <person name="Sullivan S."/>
            <person name="Sone E.D."/>
            <person name="Koren S."/>
            <person name="Silverstein K.A.T."/>
            <person name="Beckman K.B."/>
            <person name="Gohl D.M."/>
        </authorList>
    </citation>
    <scope>NUCLEOTIDE SEQUENCE</scope>
    <source>
        <strain evidence="2">Duluth1</strain>
        <tissue evidence="2">Whole animal</tissue>
    </source>
</reference>
<feature type="compositionally biased region" description="Basic and acidic residues" evidence="1">
    <location>
        <begin position="94"/>
        <end position="105"/>
    </location>
</feature>
<accession>A0A9D3Y193</accession>
<dbReference type="EMBL" id="JAIWYP010000054">
    <property type="protein sequence ID" value="KAH3690782.1"/>
    <property type="molecule type" value="Genomic_DNA"/>
</dbReference>
<feature type="region of interest" description="Disordered" evidence="1">
    <location>
        <begin position="86"/>
        <end position="105"/>
    </location>
</feature>
<protein>
    <submittedName>
        <fullName evidence="2">Uncharacterized protein</fullName>
    </submittedName>
</protein>
<evidence type="ECO:0000256" key="1">
    <source>
        <dbReference type="SAM" id="MobiDB-lite"/>
    </source>
</evidence>
<evidence type="ECO:0000313" key="2">
    <source>
        <dbReference type="EMBL" id="KAH3690782.1"/>
    </source>
</evidence>
<gene>
    <name evidence="2" type="ORF">DPMN_191983</name>
</gene>
<evidence type="ECO:0000313" key="3">
    <source>
        <dbReference type="Proteomes" id="UP000828390"/>
    </source>
</evidence>
<comment type="caution">
    <text evidence="2">The sequence shown here is derived from an EMBL/GenBank/DDBJ whole genome shotgun (WGS) entry which is preliminary data.</text>
</comment>
<sequence length="105" mass="11969">MPAEVTSFQRKLPYKRRVSFLICIKPRFTRTFTETTITLRPRAALVHSILSHCYHCEYTRTYVQLIEVYGDAGGCPRADHADEVEASDVAGKQRGSDLENAKHQI</sequence>
<keyword evidence="3" id="KW-1185">Reference proteome</keyword>
<dbReference type="Proteomes" id="UP000828390">
    <property type="component" value="Unassembled WGS sequence"/>
</dbReference>
<name>A0A9D3Y193_DREPO</name>
<dbReference type="AlphaFoldDB" id="A0A9D3Y193"/>
<reference evidence="2" key="2">
    <citation type="submission" date="2020-11" db="EMBL/GenBank/DDBJ databases">
        <authorList>
            <person name="McCartney M.A."/>
            <person name="Auch B."/>
            <person name="Kono T."/>
            <person name="Mallez S."/>
            <person name="Becker A."/>
            <person name="Gohl D.M."/>
            <person name="Silverstein K.A.T."/>
            <person name="Koren S."/>
            <person name="Bechman K.B."/>
            <person name="Herman A."/>
            <person name="Abrahante J.E."/>
            <person name="Garbe J."/>
        </authorList>
    </citation>
    <scope>NUCLEOTIDE SEQUENCE</scope>
    <source>
        <strain evidence="2">Duluth1</strain>
        <tissue evidence="2">Whole animal</tissue>
    </source>
</reference>